<accession>A0A8T0HC58</accession>
<evidence type="ECO:0000313" key="1">
    <source>
        <dbReference type="EMBL" id="KAG0569053.1"/>
    </source>
</evidence>
<name>A0A8T0HC58_CERPU</name>
<dbReference type="Proteomes" id="UP000822688">
    <property type="component" value="Chromosome 6"/>
</dbReference>
<reference evidence="1 2" key="1">
    <citation type="submission" date="2020-06" db="EMBL/GenBank/DDBJ databases">
        <title>WGS assembly of Ceratodon purpureus strain R40.</title>
        <authorList>
            <person name="Carey S.B."/>
            <person name="Jenkins J."/>
            <person name="Shu S."/>
            <person name="Lovell J.T."/>
            <person name="Sreedasyam A."/>
            <person name="Maumus F."/>
            <person name="Tiley G.P."/>
            <person name="Fernandez-Pozo N."/>
            <person name="Barry K."/>
            <person name="Chen C."/>
            <person name="Wang M."/>
            <person name="Lipzen A."/>
            <person name="Daum C."/>
            <person name="Saski C.A."/>
            <person name="Payton A.C."/>
            <person name="Mcbreen J.C."/>
            <person name="Conrad R.E."/>
            <person name="Kollar L.M."/>
            <person name="Olsson S."/>
            <person name="Huttunen S."/>
            <person name="Landis J.B."/>
            <person name="Wickett N.J."/>
            <person name="Johnson M.G."/>
            <person name="Rensing S.A."/>
            <person name="Grimwood J."/>
            <person name="Schmutz J."/>
            <person name="Mcdaniel S.F."/>
        </authorList>
    </citation>
    <scope>NUCLEOTIDE SEQUENCE [LARGE SCALE GENOMIC DNA]</scope>
    <source>
        <strain evidence="1 2">R40</strain>
    </source>
</reference>
<comment type="caution">
    <text evidence="1">The sequence shown here is derived from an EMBL/GenBank/DDBJ whole genome shotgun (WGS) entry which is preliminary data.</text>
</comment>
<dbReference type="PROSITE" id="PS51257">
    <property type="entry name" value="PROKAR_LIPOPROTEIN"/>
    <property type="match status" value="1"/>
</dbReference>
<keyword evidence="2" id="KW-1185">Reference proteome</keyword>
<dbReference type="AlphaFoldDB" id="A0A8T0HC58"/>
<sequence length="172" mass="19603">MKLGQTFISILFRHSPGSIGVLGCFQIKTVNGDASTSTNSVQSSKKWLQVLSLQPSQQRNSVTHAQCHPLCTRQATMCRLHGLFKSSTARSRRYLPYFTHEIQLETLAAENILLSSNAKFLNERIKNQRQYEVTSPQCFRYEKSVNNGEPLIFVFRYTAIQQDTCTPIIVTW</sequence>
<dbReference type="EMBL" id="CM026427">
    <property type="protein sequence ID" value="KAG0569053.1"/>
    <property type="molecule type" value="Genomic_DNA"/>
</dbReference>
<protein>
    <submittedName>
        <fullName evidence="1">Uncharacterized protein</fullName>
    </submittedName>
</protein>
<gene>
    <name evidence="1" type="ORF">KC19_6G062000</name>
</gene>
<proteinExistence type="predicted"/>
<evidence type="ECO:0000313" key="2">
    <source>
        <dbReference type="Proteomes" id="UP000822688"/>
    </source>
</evidence>
<organism evidence="1 2">
    <name type="scientific">Ceratodon purpureus</name>
    <name type="common">Fire moss</name>
    <name type="synonym">Dicranum purpureum</name>
    <dbReference type="NCBI Taxonomy" id="3225"/>
    <lineage>
        <taxon>Eukaryota</taxon>
        <taxon>Viridiplantae</taxon>
        <taxon>Streptophyta</taxon>
        <taxon>Embryophyta</taxon>
        <taxon>Bryophyta</taxon>
        <taxon>Bryophytina</taxon>
        <taxon>Bryopsida</taxon>
        <taxon>Dicranidae</taxon>
        <taxon>Pseudoditrichales</taxon>
        <taxon>Ditrichaceae</taxon>
        <taxon>Ceratodon</taxon>
    </lineage>
</organism>